<dbReference type="Pfam" id="PF13175">
    <property type="entry name" value="AAA_15"/>
    <property type="match status" value="1"/>
</dbReference>
<evidence type="ECO:0000259" key="1">
    <source>
        <dbReference type="Pfam" id="PF13175"/>
    </source>
</evidence>
<organism evidence="2 3">
    <name type="scientific">Psychrobacter pocilloporae</name>
    <dbReference type="NCBI Taxonomy" id="1775882"/>
    <lineage>
        <taxon>Bacteria</taxon>
        <taxon>Pseudomonadati</taxon>
        <taxon>Pseudomonadota</taxon>
        <taxon>Gammaproteobacteria</taxon>
        <taxon>Moraxellales</taxon>
        <taxon>Moraxellaceae</taxon>
        <taxon>Psychrobacter</taxon>
    </lineage>
</organism>
<feature type="domain" description="Endonuclease GajA/Old nuclease/RecF-like AAA" evidence="1">
    <location>
        <begin position="32"/>
        <end position="364"/>
    </location>
</feature>
<protein>
    <recommendedName>
        <fullName evidence="1">Endonuclease GajA/Old nuclease/RecF-like AAA domain-containing protein</fullName>
    </recommendedName>
</protein>
<evidence type="ECO:0000313" key="2">
    <source>
        <dbReference type="EMBL" id="MDH4905529.1"/>
    </source>
</evidence>
<gene>
    <name evidence="2" type="ORF">CUR83_10795</name>
</gene>
<dbReference type="InterPro" id="IPR041685">
    <property type="entry name" value="AAA_GajA/Old/RecF-like"/>
</dbReference>
<dbReference type="PANTHER" id="PTHR43581">
    <property type="entry name" value="ATP/GTP PHOSPHATASE"/>
    <property type="match status" value="1"/>
</dbReference>
<proteinExistence type="predicted"/>
<comment type="caution">
    <text evidence="2">The sequence shown here is derived from an EMBL/GenBank/DDBJ whole genome shotgun (WGS) entry which is preliminary data.</text>
</comment>
<dbReference type="Proteomes" id="UP001243298">
    <property type="component" value="Unassembled WGS sequence"/>
</dbReference>
<dbReference type="EMBL" id="PGFT01000001">
    <property type="protein sequence ID" value="MDH4905529.1"/>
    <property type="molecule type" value="Genomic_DNA"/>
</dbReference>
<dbReference type="RefSeq" id="WP_284719637.1">
    <property type="nucleotide sequence ID" value="NZ_PGFT01000001.1"/>
</dbReference>
<evidence type="ECO:0000313" key="3">
    <source>
        <dbReference type="Proteomes" id="UP001243298"/>
    </source>
</evidence>
<dbReference type="InterPro" id="IPR051396">
    <property type="entry name" value="Bact_Antivir_Def_Nuclease"/>
</dbReference>
<reference evidence="2 3" key="1">
    <citation type="submission" date="2017-11" db="EMBL/GenBank/DDBJ databases">
        <title>Whole genome sequencing of Psychrobacter pocilloporae S6-60T(=JCM 31058T=LMG 29157T).</title>
        <authorList>
            <person name="Das S.K."/>
        </authorList>
    </citation>
    <scope>NUCLEOTIDE SEQUENCE [LARGE SCALE GENOMIC DNA]</scope>
    <source>
        <strain evidence="2 3">S6-60</strain>
    </source>
</reference>
<dbReference type="Gene3D" id="3.40.50.300">
    <property type="entry name" value="P-loop containing nucleotide triphosphate hydrolases"/>
    <property type="match status" value="1"/>
</dbReference>
<dbReference type="PANTHER" id="PTHR43581:SF2">
    <property type="entry name" value="EXCINUCLEASE ATPASE SUBUNIT"/>
    <property type="match status" value="1"/>
</dbReference>
<dbReference type="SUPFAM" id="SSF52540">
    <property type="entry name" value="P-loop containing nucleoside triphosphate hydrolases"/>
    <property type="match status" value="1"/>
</dbReference>
<accession>A0ABT6IVC0</accession>
<keyword evidence="3" id="KW-1185">Reference proteome</keyword>
<sequence length="471" mass="54807">MNGFRLYNLEIDSKALNTGRIELVDYSNSSHDNYFTLIIGNNGTGKSRILSKIARFFKGEDKHYKENYLFNRLEFEYNFLPSKIIAITNSISDKFPIDKIHRESKHSTLELHHRDLYYNYLGMRNKLNSFSSTASMNRALEIILESYSQFEISRNYRHIFDYLNYEPVLSLEYKLKTSSFNYFYEGINPEMLIAYAENYYENKFFDNNKDTINTVKERAYELCKFINSKIFSRKNTNEIIINFSEKNINRIRQNNSLYIENIHEYDLINILRRIGIISTLRVQVYKKGGNSFNFREASSGEANILTTLISLVPLLKDNSLVLIDEPEISLHPLWQSKYIDLLNKILENVSGCHIIIASHSPFLASDLNPSNSSVVSLKNKKGIIYAKGIEKSTYGWSAEDILLNVFEMETTRSFDLYQSVSKALLLLSDNKRSNEELKLIQRNLKSFYPSLLDNDPIKPVIEAIFKAISYD</sequence>
<dbReference type="InterPro" id="IPR027417">
    <property type="entry name" value="P-loop_NTPase"/>
</dbReference>
<name>A0ABT6IVC0_9GAMM</name>